<dbReference type="Pfam" id="PF00076">
    <property type="entry name" value="RRM_1"/>
    <property type="match status" value="1"/>
</dbReference>
<feature type="compositionally biased region" description="Basic and acidic residues" evidence="2">
    <location>
        <begin position="48"/>
        <end position="61"/>
    </location>
</feature>
<dbReference type="Gene3D" id="3.30.70.330">
    <property type="match status" value="1"/>
</dbReference>
<dbReference type="InterPro" id="IPR035979">
    <property type="entry name" value="RBD_domain_sf"/>
</dbReference>
<dbReference type="PROSITE" id="PS50102">
    <property type="entry name" value="RRM"/>
    <property type="match status" value="1"/>
</dbReference>
<dbReference type="InterPro" id="IPR000504">
    <property type="entry name" value="RRM_dom"/>
</dbReference>
<gene>
    <name evidence="4" type="ORF">KIW84_057384</name>
</gene>
<evidence type="ECO:0000313" key="4">
    <source>
        <dbReference type="EMBL" id="KAI5412726.1"/>
    </source>
</evidence>
<keyword evidence="1" id="KW-0694">RNA-binding</keyword>
<dbReference type="Proteomes" id="UP001058974">
    <property type="component" value="Chromosome 5"/>
</dbReference>
<keyword evidence="5" id="KW-1185">Reference proteome</keyword>
<evidence type="ECO:0000256" key="1">
    <source>
        <dbReference type="PROSITE-ProRule" id="PRU00176"/>
    </source>
</evidence>
<dbReference type="SUPFAM" id="SSF54928">
    <property type="entry name" value="RNA-binding domain, RBD"/>
    <property type="match status" value="1"/>
</dbReference>
<protein>
    <recommendedName>
        <fullName evidence="3">RRM domain-containing protein</fullName>
    </recommendedName>
</protein>
<dbReference type="CDD" id="cd00590">
    <property type="entry name" value="RRM_SF"/>
    <property type="match status" value="1"/>
</dbReference>
<name>A0A9D4X5T3_PEA</name>
<reference evidence="4 5" key="1">
    <citation type="journal article" date="2022" name="Nat. Genet.">
        <title>Improved pea reference genome and pan-genome highlight genomic features and evolutionary characteristics.</title>
        <authorList>
            <person name="Yang T."/>
            <person name="Liu R."/>
            <person name="Luo Y."/>
            <person name="Hu S."/>
            <person name="Wang D."/>
            <person name="Wang C."/>
            <person name="Pandey M.K."/>
            <person name="Ge S."/>
            <person name="Xu Q."/>
            <person name="Li N."/>
            <person name="Li G."/>
            <person name="Huang Y."/>
            <person name="Saxena R.K."/>
            <person name="Ji Y."/>
            <person name="Li M."/>
            <person name="Yan X."/>
            <person name="He Y."/>
            <person name="Liu Y."/>
            <person name="Wang X."/>
            <person name="Xiang C."/>
            <person name="Varshney R.K."/>
            <person name="Ding H."/>
            <person name="Gao S."/>
            <person name="Zong X."/>
        </authorList>
    </citation>
    <scope>NUCLEOTIDE SEQUENCE [LARGE SCALE GENOMIC DNA]</scope>
    <source>
        <strain evidence="4 5">cv. Zhongwan 6</strain>
    </source>
</reference>
<dbReference type="AlphaFoldDB" id="A0A9D4X5T3"/>
<evidence type="ECO:0000256" key="2">
    <source>
        <dbReference type="SAM" id="MobiDB-lite"/>
    </source>
</evidence>
<dbReference type="InterPro" id="IPR012677">
    <property type="entry name" value="Nucleotide-bd_a/b_plait_sf"/>
</dbReference>
<evidence type="ECO:0000313" key="5">
    <source>
        <dbReference type="Proteomes" id="UP001058974"/>
    </source>
</evidence>
<feature type="region of interest" description="Disordered" evidence="2">
    <location>
        <begin position="1"/>
        <end position="61"/>
    </location>
</feature>
<organism evidence="4 5">
    <name type="scientific">Pisum sativum</name>
    <name type="common">Garden pea</name>
    <name type="synonym">Lathyrus oleraceus</name>
    <dbReference type="NCBI Taxonomy" id="3888"/>
    <lineage>
        <taxon>Eukaryota</taxon>
        <taxon>Viridiplantae</taxon>
        <taxon>Streptophyta</taxon>
        <taxon>Embryophyta</taxon>
        <taxon>Tracheophyta</taxon>
        <taxon>Spermatophyta</taxon>
        <taxon>Magnoliopsida</taxon>
        <taxon>eudicotyledons</taxon>
        <taxon>Gunneridae</taxon>
        <taxon>Pentapetalae</taxon>
        <taxon>rosids</taxon>
        <taxon>fabids</taxon>
        <taxon>Fabales</taxon>
        <taxon>Fabaceae</taxon>
        <taxon>Papilionoideae</taxon>
        <taxon>50 kb inversion clade</taxon>
        <taxon>NPAAA clade</taxon>
        <taxon>Hologalegina</taxon>
        <taxon>IRL clade</taxon>
        <taxon>Fabeae</taxon>
        <taxon>Lathyrus</taxon>
    </lineage>
</organism>
<dbReference type="Gramene" id="Psat05G0738400-T1">
    <property type="protein sequence ID" value="KAI5412726.1"/>
    <property type="gene ID" value="KIW84_057384"/>
</dbReference>
<comment type="caution">
    <text evidence="4">The sequence shown here is derived from an EMBL/GenBank/DDBJ whole genome shotgun (WGS) entry which is preliminary data.</text>
</comment>
<feature type="compositionally biased region" description="Polar residues" evidence="2">
    <location>
        <begin position="1"/>
        <end position="17"/>
    </location>
</feature>
<evidence type="ECO:0000259" key="3">
    <source>
        <dbReference type="PROSITE" id="PS50102"/>
    </source>
</evidence>
<dbReference type="EMBL" id="JAMSHJ010000005">
    <property type="protein sequence ID" value="KAI5412726.1"/>
    <property type="molecule type" value="Genomic_DNA"/>
</dbReference>
<sequence>MQCSNTASATTLQAKTQAQRDEKRQQKEEALAAARGLEKLRRQNPPRFEGDHDPDKDDPERFVSGFRYKITEVTAPHEIRQYEALVDKCKKTENLKRSRPSRDFAGGLRGTKADNMGLIADHKEVIEINLEEISRLSTEIQFGLKGGGKDLGDTEEISYFFFTEFPKTYGAKNMAKIFKEYGIVIKVFIPARRDNRGKWYGFVRYIKVNDERLMVAKLDNIQIEGRKIFANVPRFKRGGRQRISSIEIWKGSFREEE</sequence>
<accession>A0A9D4X5T3</accession>
<feature type="compositionally biased region" description="Basic and acidic residues" evidence="2">
    <location>
        <begin position="18"/>
        <end position="41"/>
    </location>
</feature>
<dbReference type="GO" id="GO:0003723">
    <property type="term" value="F:RNA binding"/>
    <property type="evidence" value="ECO:0007669"/>
    <property type="project" value="UniProtKB-UniRule"/>
</dbReference>
<proteinExistence type="predicted"/>
<feature type="domain" description="RRM" evidence="3">
    <location>
        <begin position="158"/>
        <end position="235"/>
    </location>
</feature>